<keyword evidence="1" id="KW-1133">Transmembrane helix</keyword>
<dbReference type="Gene3D" id="1.20.58.390">
    <property type="entry name" value="Neurotransmitter-gated ion-channel transmembrane domain"/>
    <property type="match status" value="1"/>
</dbReference>
<comment type="caution">
    <text evidence="3">The sequence shown here is derived from an EMBL/GenBank/DDBJ whole genome shotgun (WGS) entry which is preliminary data.</text>
</comment>
<proteinExistence type="predicted"/>
<feature type="transmembrane region" description="Helical" evidence="1">
    <location>
        <begin position="267"/>
        <end position="285"/>
    </location>
</feature>
<evidence type="ECO:0000259" key="2">
    <source>
        <dbReference type="Pfam" id="PF02931"/>
    </source>
</evidence>
<accession>A0A8J2WWJ2</accession>
<feature type="transmembrane region" description="Helical" evidence="1">
    <location>
        <begin position="337"/>
        <end position="355"/>
    </location>
</feature>
<dbReference type="GO" id="GO:0005230">
    <property type="term" value="F:extracellular ligand-gated monoatomic ion channel activity"/>
    <property type="evidence" value="ECO:0007669"/>
    <property type="project" value="InterPro"/>
</dbReference>
<protein>
    <recommendedName>
        <fullName evidence="2">Neurotransmitter-gated ion-channel ligand-binding domain-containing protein</fullName>
    </recommendedName>
</protein>
<reference evidence="3" key="1">
    <citation type="submission" date="2021-11" db="EMBL/GenBank/DDBJ databases">
        <authorList>
            <consortium name="Genoscope - CEA"/>
            <person name="William W."/>
        </authorList>
    </citation>
    <scope>NUCLEOTIDE SEQUENCE</scope>
</reference>
<dbReference type="EMBL" id="CAKKNE010000003">
    <property type="protein sequence ID" value="CAH0370299.1"/>
    <property type="molecule type" value="Genomic_DNA"/>
</dbReference>
<feature type="domain" description="Neurotransmitter-gated ion-channel ligand-binding" evidence="2">
    <location>
        <begin position="33"/>
        <end position="145"/>
    </location>
</feature>
<evidence type="ECO:0000256" key="1">
    <source>
        <dbReference type="SAM" id="Phobius"/>
    </source>
</evidence>
<dbReference type="OrthoDB" id="203862at2759"/>
<dbReference type="AlphaFoldDB" id="A0A8J2WWJ2"/>
<dbReference type="GO" id="GO:0004888">
    <property type="term" value="F:transmembrane signaling receptor activity"/>
    <property type="evidence" value="ECO:0007669"/>
    <property type="project" value="InterPro"/>
</dbReference>
<dbReference type="InterPro" id="IPR006202">
    <property type="entry name" value="Neur_chan_lig-bd"/>
</dbReference>
<keyword evidence="4" id="KW-1185">Reference proteome</keyword>
<evidence type="ECO:0000313" key="3">
    <source>
        <dbReference type="EMBL" id="CAH0370299.1"/>
    </source>
</evidence>
<dbReference type="Proteomes" id="UP000789595">
    <property type="component" value="Unassembled WGS sequence"/>
</dbReference>
<feature type="transmembrane region" description="Helical" evidence="1">
    <location>
        <begin position="234"/>
        <end position="255"/>
    </location>
</feature>
<dbReference type="InterPro" id="IPR006201">
    <property type="entry name" value="Neur_channel"/>
</dbReference>
<name>A0A8J2WWJ2_9STRA</name>
<dbReference type="InterPro" id="IPR038050">
    <property type="entry name" value="Neuro_actylchol_rec"/>
</dbReference>
<dbReference type="InterPro" id="IPR036734">
    <property type="entry name" value="Neur_chan_lig-bd_sf"/>
</dbReference>
<gene>
    <name evidence="3" type="ORF">PECAL_3P01760</name>
</gene>
<dbReference type="Gene3D" id="2.70.170.10">
    <property type="entry name" value="Neurotransmitter-gated ion-channel ligand-binding domain"/>
    <property type="match status" value="1"/>
</dbReference>
<feature type="transmembrane region" description="Helical" evidence="1">
    <location>
        <begin position="297"/>
        <end position="317"/>
    </location>
</feature>
<dbReference type="Pfam" id="PF02931">
    <property type="entry name" value="Neur_chan_LBD"/>
    <property type="match status" value="1"/>
</dbReference>
<dbReference type="PANTHER" id="PTHR18945">
    <property type="entry name" value="NEUROTRANSMITTER GATED ION CHANNEL"/>
    <property type="match status" value="1"/>
</dbReference>
<dbReference type="SUPFAM" id="SSF63712">
    <property type="entry name" value="Nicotinic receptor ligand binding domain-like"/>
    <property type="match status" value="1"/>
</dbReference>
<evidence type="ECO:0000313" key="4">
    <source>
        <dbReference type="Proteomes" id="UP000789595"/>
    </source>
</evidence>
<organism evidence="3 4">
    <name type="scientific">Pelagomonas calceolata</name>
    <dbReference type="NCBI Taxonomy" id="35677"/>
    <lineage>
        <taxon>Eukaryota</taxon>
        <taxon>Sar</taxon>
        <taxon>Stramenopiles</taxon>
        <taxon>Ochrophyta</taxon>
        <taxon>Pelagophyceae</taxon>
        <taxon>Pelagomonadales</taxon>
        <taxon>Pelagomonadaceae</taxon>
        <taxon>Pelagomonas</taxon>
    </lineage>
</organism>
<keyword evidence="1" id="KW-0812">Transmembrane</keyword>
<dbReference type="GO" id="GO:0016020">
    <property type="term" value="C:membrane"/>
    <property type="evidence" value="ECO:0007669"/>
    <property type="project" value="InterPro"/>
</dbReference>
<sequence length="409" mass="46134">MSSRERSASLDCDNLEHMKRFSSQELEALSLPPPTADGGLLEVDFRMTVFHIGEVNTREQNAKIKIGMIFYWTDPRMAGYTSPILPGTLWGPELFFGNCVGGVHCNYEQFVVSGPDEGRLKRIINYECTVQCSMDLRRFPFDWQVLCPTLVTISHWRQLNLARGGSIPHGMTYKLVPLRRKDEGVFMMLFFSGKISEWLLHSYRPKMIVAKNPAGFTITKVMLSFNIARKSEFYLAKTTAPLAVLTTAGHFVHFLPTTELADRLNGAFTMFLAAFALLYVVGDHVPRVDFLTTIDRMIFITLFLLLWLGIESAAVYYGEERYDLSLKVVRQIDTVAGLTTFIGYLLLLVFIIIPARWRQKDAMRAIEAEIANSDEGALAGEVLSPVEPRTPSRKVGATKVINVKSKNDK</sequence>
<keyword evidence="1" id="KW-0472">Membrane</keyword>